<sequence length="362" mass="39788">MPIESGLRPLLAQMAATASVDEVAAAALSYGQTRYQANTPASQLVEFEHGPATYLFDLGSQTRAERTAAVVARPTTPDGPRDADYQRGFPTRTEWHGRALDRGHFVAFSGGGLFGPNLFDQDRALNRGWSAAGKRYRALENRAVRATAAVLVVLPQYTDDSDFPAFLDMAVIDGPDVEAARFRNRYDLAPDRHELVLDVHLDGATNAQIGGLGEETAAIWIESELCGTIVALGDAEMPRAMGRQDLDVLAIVDDTLVAFEVKTRFHSRYAGRTTRTGDLYRPRLRRASGLVGHRQGSQSYVARRLSDYVDTDDEDYLGVEVRVIGVDLVCFLIQQFRVDDGGRRMTPVAPPASCRKRSRSGR</sequence>
<organism evidence="1 2">
    <name type="scientific">Nocardioides cavernae</name>
    <dbReference type="NCBI Taxonomy" id="1921566"/>
    <lineage>
        <taxon>Bacteria</taxon>
        <taxon>Bacillati</taxon>
        <taxon>Actinomycetota</taxon>
        <taxon>Actinomycetes</taxon>
        <taxon>Propionibacteriales</taxon>
        <taxon>Nocardioidaceae</taxon>
        <taxon>Nocardioides</taxon>
    </lineage>
</organism>
<dbReference type="Proteomes" id="UP000618818">
    <property type="component" value="Unassembled WGS sequence"/>
</dbReference>
<gene>
    <name evidence="1" type="ORF">IEZ26_06630</name>
</gene>
<proteinExistence type="predicted"/>
<evidence type="ECO:0008006" key="3">
    <source>
        <dbReference type="Google" id="ProtNLM"/>
    </source>
</evidence>
<dbReference type="RefSeq" id="WP_191194075.1">
    <property type="nucleotide sequence ID" value="NZ_JACXYZ010000001.1"/>
</dbReference>
<keyword evidence="2" id="KW-1185">Reference proteome</keyword>
<evidence type="ECO:0000313" key="1">
    <source>
        <dbReference type="EMBL" id="MBD3924291.1"/>
    </source>
</evidence>
<reference evidence="1 2" key="1">
    <citation type="submission" date="2020-09" db="EMBL/GenBank/DDBJ databases">
        <title>novel species in genus Nocardioides.</title>
        <authorList>
            <person name="Zhang G."/>
        </authorList>
    </citation>
    <scope>NUCLEOTIDE SEQUENCE [LARGE SCALE GENOMIC DNA]</scope>
    <source>
        <strain evidence="1 2">KCTC 39551</strain>
    </source>
</reference>
<evidence type="ECO:0000313" key="2">
    <source>
        <dbReference type="Proteomes" id="UP000618818"/>
    </source>
</evidence>
<name>A0ABR8NAN4_9ACTN</name>
<comment type="caution">
    <text evidence="1">The sequence shown here is derived from an EMBL/GenBank/DDBJ whole genome shotgun (WGS) entry which is preliminary data.</text>
</comment>
<accession>A0ABR8NAN4</accession>
<dbReference type="EMBL" id="JACXYZ010000001">
    <property type="protein sequence ID" value="MBD3924291.1"/>
    <property type="molecule type" value="Genomic_DNA"/>
</dbReference>
<protein>
    <recommendedName>
        <fullName evidence="3">DUF3883 domain-containing protein</fullName>
    </recommendedName>
</protein>